<keyword evidence="1" id="KW-0175">Coiled coil</keyword>
<dbReference type="KEGG" id="sgn:SGRA_2377"/>
<evidence type="ECO:0000256" key="1">
    <source>
        <dbReference type="SAM" id="Coils"/>
    </source>
</evidence>
<name>H6L4T1_SAPGL</name>
<dbReference type="AlphaFoldDB" id="H6L4T1"/>
<evidence type="ECO:0000313" key="2">
    <source>
        <dbReference type="EMBL" id="AFC25106.1"/>
    </source>
</evidence>
<accession>H6L4T1</accession>
<dbReference type="EMBL" id="CP002831">
    <property type="protein sequence ID" value="AFC25106.1"/>
    <property type="molecule type" value="Genomic_DNA"/>
</dbReference>
<dbReference type="RefSeq" id="WP_015692721.1">
    <property type="nucleotide sequence ID" value="NC_016940.1"/>
</dbReference>
<reference evidence="2 3" key="1">
    <citation type="journal article" date="2012" name="Stand. Genomic Sci.">
        <title>Complete genome sequencing and analysis of Saprospira grandis str. Lewin, a predatory marine bacterium.</title>
        <authorList>
            <person name="Saw J.H."/>
            <person name="Yuryev A."/>
            <person name="Kanbe M."/>
            <person name="Hou S."/>
            <person name="Young A.G."/>
            <person name="Aizawa S."/>
            <person name="Alam M."/>
        </authorList>
    </citation>
    <scope>NUCLEOTIDE SEQUENCE [LARGE SCALE GENOMIC DNA]</scope>
    <source>
        <strain evidence="2 3">Lewin</strain>
    </source>
</reference>
<sequence>MNPKERKRLIAKLKQLLDHFKEYPFLALMYPGLKEQIKELEQELVYSQVEKKDKGGLFNGKALARFREYVSAIEGLVLSFKEAGTDFGSEDFLPARSWEEGKSKLAAHLPADVDRAFQPAREAIQQTVDRLSGPVNLADLSSSIKQAVEAAYSDLDFSNLKNTTSLRAVRKLDIPVLTHFLDNKSRYKVAPSCGLNAQALFASLKALLKDNNAMTVTELHADLGKVVRDWWGELTNLQSSQYAKVPVDGPKIITKLCAAVTSLGGHPIANNFAEDLGSLLQAANQQSPLILEDFIAAILSSSTDELVYQMASPEELQDIQQTTFFSDRLGSLQLAAIFEQAIDKSSPYYTAAQSGFDSGLSTKLNHWKSTLQLALGSSADTVLLLDGADFSANLFKTFIANKVDKRFDAIRQQIMAIPIEDIVLSGHKDLGIFNAQWISVWSNSISQLDLSSITHLEDIPKKVELFENWQQFLPNDQVVATALYSAISNKQDLALEAVAKVNQKVNHLQQNQQQMKAKQDAILQKQEDIAAQQRQTAEDIQGIKKEIKEIKGSIKEMQAQIGSLLDQSIEAAKAERVDIDKLVNPEELFKDIARPDSAIEAKLKEVVNEYLATKTADLAYKQNLGEVGTPPISYMGLVTGNISVTGCFSAKLKAAMAKNSPLNITLSGQAESELSLNLNLNVAQIPLTKYSLAKATLSGHLNLAGKIIAGLTIIEVSQMVGRVQAGLVLSTNATLAFSIADKWQVYEYTSSSLNLLVARTPVYQASFDIKKLKFSCSSPEGGYQLKMHPDLKVALSTAANALKQASTYAGHSMLNFAKKKIKAYGDLIVSAWNALPSFS</sequence>
<evidence type="ECO:0000313" key="3">
    <source>
        <dbReference type="Proteomes" id="UP000007519"/>
    </source>
</evidence>
<dbReference type="HOGENOM" id="CLU_338855_0_0_10"/>
<proteinExistence type="predicted"/>
<dbReference type="STRING" id="984262.SGRA_2377"/>
<dbReference type="Proteomes" id="UP000007519">
    <property type="component" value="Chromosome"/>
</dbReference>
<gene>
    <name evidence="2" type="ordered locus">SGRA_2377</name>
</gene>
<dbReference type="OrthoDB" id="9816650at2"/>
<keyword evidence="3" id="KW-1185">Reference proteome</keyword>
<protein>
    <submittedName>
        <fullName evidence="2">Uncharacterized protein</fullName>
    </submittedName>
</protein>
<feature type="coiled-coil region" evidence="1">
    <location>
        <begin position="498"/>
        <end position="567"/>
    </location>
</feature>
<organism evidence="2 3">
    <name type="scientific">Saprospira grandis (strain Lewin)</name>
    <dbReference type="NCBI Taxonomy" id="984262"/>
    <lineage>
        <taxon>Bacteria</taxon>
        <taxon>Pseudomonadati</taxon>
        <taxon>Bacteroidota</taxon>
        <taxon>Saprospiria</taxon>
        <taxon>Saprospirales</taxon>
        <taxon>Saprospiraceae</taxon>
        <taxon>Saprospira</taxon>
    </lineage>
</organism>